<dbReference type="AlphaFoldDB" id="A0A2V0RA77"/>
<proteinExistence type="predicted"/>
<accession>A0A2V0RA77</accession>
<evidence type="ECO:0000313" key="1">
    <source>
        <dbReference type="EMBL" id="GBH22101.1"/>
    </source>
</evidence>
<comment type="caution">
    <text evidence="1">The sequence shown here is derived from an EMBL/GenBank/DDBJ whole genome shotgun (WGS) entry which is preliminary data.</text>
</comment>
<name>A0A2V0RA77_9ZZZZ</name>
<dbReference type="EMBL" id="BDQA01000633">
    <property type="protein sequence ID" value="GBH22101.1"/>
    <property type="molecule type" value="Genomic_RNA"/>
</dbReference>
<organism evidence="1">
    <name type="scientific">viral metagenome</name>
    <dbReference type="NCBI Taxonomy" id="1070528"/>
    <lineage>
        <taxon>unclassified sequences</taxon>
        <taxon>metagenomes</taxon>
        <taxon>organismal metagenomes</taxon>
    </lineage>
</organism>
<sequence length="229" mass="26253">MSKVNRRGKGDNLPNVYQEDFLAQIDRFFNDVSWTYSPLVQLHFVKALDEVNSAGFKRKQVHQYLKIRGTHGNDVVFAGDAEFDVTDKSKKIVNIVWQSFCKNKHIEESLSRKISDEECAIDNIDAVHDDVKEFLSYRYPQGYNLTFVQRSKTDKDLIDRDATERFASLPPESQQLQVSTINDGGGGDKWKLRVGNYTSTHSSKKMARRLVILSYVNDMPELHTTKSGQ</sequence>
<protein>
    <submittedName>
        <fullName evidence="1">Uncharacterized protein</fullName>
    </submittedName>
</protein>
<reference evidence="1" key="1">
    <citation type="submission" date="2017-04" db="EMBL/GenBank/DDBJ databases">
        <title>Unveiling RNA virosphere associated with marine microorganisms.</title>
        <authorList>
            <person name="Urayama S."/>
            <person name="Takaki Y."/>
            <person name="Nishi S."/>
            <person name="Yoshida Y."/>
            <person name="Deguchi S."/>
            <person name="Takai K."/>
            <person name="Nunoura T."/>
        </authorList>
    </citation>
    <scope>NUCLEOTIDE SEQUENCE</scope>
</reference>